<accession>A0A0W0TMI6</accession>
<evidence type="ECO:0000256" key="1">
    <source>
        <dbReference type="SAM" id="MobiDB-lite"/>
    </source>
</evidence>
<dbReference type="PATRIC" id="fig|453.4.peg.1784"/>
<keyword evidence="3" id="KW-1185">Reference proteome</keyword>
<proteinExistence type="predicted"/>
<evidence type="ECO:0000313" key="2">
    <source>
        <dbReference type="EMBL" id="KTC96712.1"/>
    </source>
</evidence>
<evidence type="ECO:0000313" key="3">
    <source>
        <dbReference type="Proteomes" id="UP000054698"/>
    </source>
</evidence>
<protein>
    <submittedName>
        <fullName evidence="2">Coiled-coil protein</fullName>
    </submittedName>
</protein>
<organism evidence="2 3">
    <name type="scientific">Legionella feeleii</name>
    <dbReference type="NCBI Taxonomy" id="453"/>
    <lineage>
        <taxon>Bacteria</taxon>
        <taxon>Pseudomonadati</taxon>
        <taxon>Pseudomonadota</taxon>
        <taxon>Gammaproteobacteria</taxon>
        <taxon>Legionellales</taxon>
        <taxon>Legionellaceae</taxon>
        <taxon>Legionella</taxon>
    </lineage>
</organism>
<dbReference type="Proteomes" id="UP000054698">
    <property type="component" value="Unassembled WGS sequence"/>
</dbReference>
<reference evidence="2 3" key="1">
    <citation type="submission" date="2015-11" db="EMBL/GenBank/DDBJ databases">
        <title>Genomic analysis of 38 Legionella species identifies large and diverse effector repertoires.</title>
        <authorList>
            <person name="Burstein D."/>
            <person name="Amaro F."/>
            <person name="Zusman T."/>
            <person name="Lifshitz Z."/>
            <person name="Cohen O."/>
            <person name="Gilbert J.A."/>
            <person name="Pupko T."/>
            <person name="Shuman H.A."/>
            <person name="Segal G."/>
        </authorList>
    </citation>
    <scope>NUCLEOTIDE SEQUENCE [LARGE SCALE GENOMIC DNA]</scope>
    <source>
        <strain evidence="2 3">WO-44C</strain>
    </source>
</reference>
<name>A0A0W0TMI6_9GAMM</name>
<sequence length="130" mass="14961">MGNKKVTSRAVNGITRPEQPYTNQGTQLFFNQRLTPPALDAGHHQEAQQIQEIQPVQEAQEVEPVEELRLETTTDILLFAILKELKTRNVIELAKLQAEQEKEQKELQDAEEMQARDEARFEGIRSSMYL</sequence>
<feature type="region of interest" description="Disordered" evidence="1">
    <location>
        <begin position="100"/>
        <end position="130"/>
    </location>
</feature>
<dbReference type="RefSeq" id="WP_058445660.1">
    <property type="nucleotide sequence ID" value="NZ_CAAAHT010000003.1"/>
</dbReference>
<feature type="compositionally biased region" description="Basic and acidic residues" evidence="1">
    <location>
        <begin position="100"/>
        <end position="123"/>
    </location>
</feature>
<dbReference type="EMBL" id="LNYB01000080">
    <property type="protein sequence ID" value="KTC96712.1"/>
    <property type="molecule type" value="Genomic_DNA"/>
</dbReference>
<feature type="region of interest" description="Disordered" evidence="1">
    <location>
        <begin position="1"/>
        <end position="24"/>
    </location>
</feature>
<dbReference type="AlphaFoldDB" id="A0A0W0TMI6"/>
<comment type="caution">
    <text evidence="2">The sequence shown here is derived from an EMBL/GenBank/DDBJ whole genome shotgun (WGS) entry which is preliminary data.</text>
</comment>
<gene>
    <name evidence="2" type="ORF">Lfee_1624</name>
</gene>